<evidence type="ECO:0000313" key="8">
    <source>
        <dbReference type="EMBL" id="OMP82825.1"/>
    </source>
</evidence>
<comment type="caution">
    <text evidence="7">The sequence shown here is derived from an EMBL/GenBank/DDBJ whole genome shotgun (WGS) entry which is preliminary data.</text>
</comment>
<dbReference type="InterPro" id="IPR017972">
    <property type="entry name" value="Cyt_P450_CS"/>
</dbReference>
<evidence type="ECO:0000256" key="3">
    <source>
        <dbReference type="ARBA" id="ARBA00023004"/>
    </source>
</evidence>
<evidence type="ECO:0000313" key="9">
    <source>
        <dbReference type="Proteomes" id="UP000034182"/>
    </source>
</evidence>
<gene>
    <name evidence="8" type="ORF">BK809_0001015</name>
    <name evidence="6" type="ORF">SLS55_005168</name>
    <name evidence="7" type="ORF">UCDDS831_g06054</name>
</gene>
<dbReference type="Gene3D" id="1.10.630.10">
    <property type="entry name" value="Cytochrome P450"/>
    <property type="match status" value="1"/>
</dbReference>
<comment type="similarity">
    <text evidence="5">Belongs to the cytochrome P450 family.</text>
</comment>
<protein>
    <submittedName>
        <fullName evidence="8">Pisatin demethylase</fullName>
    </submittedName>
    <submittedName>
        <fullName evidence="7">Putative cytochrome p450 71a23</fullName>
    </submittedName>
</protein>
<evidence type="ECO:0000256" key="2">
    <source>
        <dbReference type="ARBA" id="ARBA00022723"/>
    </source>
</evidence>
<evidence type="ECO:0000256" key="1">
    <source>
        <dbReference type="ARBA" id="ARBA00001971"/>
    </source>
</evidence>
<dbReference type="GO" id="GO:0016705">
    <property type="term" value="F:oxidoreductase activity, acting on paired donors, with incorporation or reduction of molecular oxygen"/>
    <property type="evidence" value="ECO:0007669"/>
    <property type="project" value="InterPro"/>
</dbReference>
<dbReference type="PANTHER" id="PTHR24305">
    <property type="entry name" value="CYTOCHROME P450"/>
    <property type="match status" value="1"/>
</dbReference>
<evidence type="ECO:0000256" key="5">
    <source>
        <dbReference type="RuleBase" id="RU000461"/>
    </source>
</evidence>
<evidence type="ECO:0000313" key="6">
    <source>
        <dbReference type="EMBL" id="KAL0259432.1"/>
    </source>
</evidence>
<dbReference type="EMBL" id="JAJVCZ030000005">
    <property type="protein sequence ID" value="KAL0259432.1"/>
    <property type="molecule type" value="Genomic_DNA"/>
</dbReference>
<keyword evidence="2 4" id="KW-0479">Metal-binding</keyword>
<dbReference type="SUPFAM" id="SSF48264">
    <property type="entry name" value="Cytochrome P450"/>
    <property type="match status" value="1"/>
</dbReference>
<dbReference type="EMBL" id="LAQI01000133">
    <property type="protein sequence ID" value="KKY18263.1"/>
    <property type="molecule type" value="Genomic_DNA"/>
</dbReference>
<dbReference type="PRINTS" id="PR00385">
    <property type="entry name" value="P450"/>
</dbReference>
<keyword evidence="5" id="KW-0560">Oxidoreductase</keyword>
<dbReference type="Proteomes" id="UP000034182">
    <property type="component" value="Unassembled WGS sequence"/>
</dbReference>
<keyword evidence="8" id="KW-0489">Methyltransferase</keyword>
<reference evidence="7 9" key="1">
    <citation type="submission" date="2015-03" db="EMBL/GenBank/DDBJ databases">
        <authorList>
            <person name="Morales-Cruz A."/>
            <person name="Amrine K.C."/>
            <person name="Cantu D."/>
        </authorList>
    </citation>
    <scope>NUCLEOTIDE SEQUENCE [LARGE SCALE GENOMIC DNA]</scope>
    <source>
        <strain evidence="7">DS831</strain>
    </source>
</reference>
<dbReference type="Pfam" id="PF00067">
    <property type="entry name" value="p450"/>
    <property type="match status" value="1"/>
</dbReference>
<dbReference type="InterPro" id="IPR001128">
    <property type="entry name" value="Cyt_P450"/>
</dbReference>
<dbReference type="Proteomes" id="UP000190776">
    <property type="component" value="Unassembled WGS sequence"/>
</dbReference>
<dbReference type="CDD" id="cd11060">
    <property type="entry name" value="CYP57A1-like"/>
    <property type="match status" value="1"/>
</dbReference>
<dbReference type="InterPro" id="IPR002401">
    <property type="entry name" value="Cyt_P450_E_grp-I"/>
</dbReference>
<dbReference type="EMBL" id="MSZU01000113">
    <property type="protein sequence ID" value="OMP82825.1"/>
    <property type="molecule type" value="Genomic_DNA"/>
</dbReference>
<dbReference type="GO" id="GO:0020037">
    <property type="term" value="F:heme binding"/>
    <property type="evidence" value="ECO:0007669"/>
    <property type="project" value="InterPro"/>
</dbReference>
<keyword evidence="11" id="KW-1185">Reference proteome</keyword>
<dbReference type="InterPro" id="IPR036396">
    <property type="entry name" value="Cyt_P450_sf"/>
</dbReference>
<dbReference type="AlphaFoldDB" id="A0A0G2G326"/>
<dbReference type="OrthoDB" id="3934656at2759"/>
<evidence type="ECO:0000313" key="7">
    <source>
        <dbReference type="EMBL" id="KKY18263.1"/>
    </source>
</evidence>
<comment type="cofactor">
    <cofactor evidence="1 4">
        <name>heme</name>
        <dbReference type="ChEBI" id="CHEBI:30413"/>
    </cofactor>
</comment>
<evidence type="ECO:0000256" key="4">
    <source>
        <dbReference type="PIRSR" id="PIRSR602401-1"/>
    </source>
</evidence>
<dbReference type="PRINTS" id="PR00463">
    <property type="entry name" value="EP450I"/>
</dbReference>
<sequence>MAVLLTLFLAGIAYLAFKVVYQIVYYRFLHPLAKFPGNFWGSVTRLWITYHNVKEDECQTFRELHKEHGPVIRITPTMLLVSDATKLPEIYHRNANKSQHYITGSFGKTESLFNMQDQKQHSYFRKIAAPLYSFTNIKKMEPLIDARMKEWVSKIDHSFARTGDKFDFAPWAVYMAYDIISEVGFGAPFGFIEQGKDVEGLIQGFHDGLVPFGIMARCYPFTNWVKSTWFGDKYLVARPEQDSGIGTLMRFRDKLIAQRYKDIEAGNTSGRIDLLQTFIDARDDEGQPLDLDYIKAEILLVLLAGADTTGTAFQAMMVHIMSNPDVYDKLMVELDSVTRAGKLSEMPQYMEVLEHCPYYVACVKESMRLNPSAPNIFPRLAPKGGMELYGQYVPEGTELTCNPWLVHRDPNIYGEDADLFRPERWLESEEKAKEFNKYNMGFGYGARVCLGREIANMELYKAPLQFFRTFKPNILNPKEPGKYLVKGGVSYFTDMWITIDRRAPVV</sequence>
<name>A0A0G2G326_9PEZI</name>
<reference evidence="8 10" key="3">
    <citation type="submission" date="2017-01" db="EMBL/GenBank/DDBJ databases">
        <title>Draft genome sequence of Diplodia seriata F98.1, a fungal species involved in grapevine trunk diseases.</title>
        <authorList>
            <person name="Robert-Siegwald G."/>
            <person name="Vallet J."/>
            <person name="Abou-Mansour E."/>
            <person name="Xu J."/>
            <person name="Rey P."/>
            <person name="Bertsch C."/>
            <person name="Rego C."/>
            <person name="Larignon P."/>
            <person name="Fontaine F."/>
            <person name="Lebrun M.-H."/>
        </authorList>
    </citation>
    <scope>NUCLEOTIDE SEQUENCE [LARGE SCALE GENOMIC DNA]</scope>
    <source>
        <strain evidence="8 10">F98.1</strain>
    </source>
</reference>
<keyword evidence="4 5" id="KW-0349">Heme</keyword>
<dbReference type="InterPro" id="IPR050121">
    <property type="entry name" value="Cytochrome_P450_monoxygenase"/>
</dbReference>
<dbReference type="GO" id="GO:0032259">
    <property type="term" value="P:methylation"/>
    <property type="evidence" value="ECO:0007669"/>
    <property type="project" value="UniProtKB-KW"/>
</dbReference>
<keyword evidence="3 4" id="KW-0408">Iron</keyword>
<dbReference type="PANTHER" id="PTHR24305:SF85">
    <property type="entry name" value="P450, PUTATIVE (EUROFUNG)-RELATED"/>
    <property type="match status" value="1"/>
</dbReference>
<evidence type="ECO:0000313" key="10">
    <source>
        <dbReference type="Proteomes" id="UP000190776"/>
    </source>
</evidence>
<organism evidence="7 9">
    <name type="scientific">Diplodia seriata</name>
    <dbReference type="NCBI Taxonomy" id="420778"/>
    <lineage>
        <taxon>Eukaryota</taxon>
        <taxon>Fungi</taxon>
        <taxon>Dikarya</taxon>
        <taxon>Ascomycota</taxon>
        <taxon>Pezizomycotina</taxon>
        <taxon>Dothideomycetes</taxon>
        <taxon>Dothideomycetes incertae sedis</taxon>
        <taxon>Botryosphaeriales</taxon>
        <taxon>Botryosphaeriaceae</taxon>
        <taxon>Diplodia</taxon>
    </lineage>
</organism>
<keyword evidence="8" id="KW-0808">Transferase</keyword>
<dbReference type="GO" id="GO:0004497">
    <property type="term" value="F:monooxygenase activity"/>
    <property type="evidence" value="ECO:0007669"/>
    <property type="project" value="UniProtKB-KW"/>
</dbReference>
<dbReference type="STRING" id="420778.A0A0G2G326"/>
<dbReference type="Proteomes" id="UP001430584">
    <property type="component" value="Unassembled WGS sequence"/>
</dbReference>
<dbReference type="GO" id="GO:0005506">
    <property type="term" value="F:iron ion binding"/>
    <property type="evidence" value="ECO:0007669"/>
    <property type="project" value="InterPro"/>
</dbReference>
<evidence type="ECO:0000313" key="11">
    <source>
        <dbReference type="Proteomes" id="UP001430584"/>
    </source>
</evidence>
<reference evidence="7 9" key="2">
    <citation type="submission" date="2015-05" db="EMBL/GenBank/DDBJ databases">
        <title>Distinctive expansion of gene families associated with plant cell wall degradation and secondary metabolism in the genomes of grapevine trunk pathogens.</title>
        <authorList>
            <person name="Lawrence D.P."/>
            <person name="Travadon R."/>
            <person name="Rolshausen P.E."/>
            <person name="Baumgartner K."/>
        </authorList>
    </citation>
    <scope>NUCLEOTIDE SEQUENCE [LARGE SCALE GENOMIC DNA]</scope>
    <source>
        <strain evidence="7">DS831</strain>
    </source>
</reference>
<feature type="binding site" description="axial binding residue" evidence="4">
    <location>
        <position position="449"/>
    </location>
    <ligand>
        <name>heme</name>
        <dbReference type="ChEBI" id="CHEBI:30413"/>
    </ligand>
    <ligandPart>
        <name>Fe</name>
        <dbReference type="ChEBI" id="CHEBI:18248"/>
    </ligandPart>
</feature>
<reference evidence="6 11" key="4">
    <citation type="submission" date="2024-02" db="EMBL/GenBank/DDBJ databases">
        <title>De novo assembly and annotation of 12 fungi associated with fruit tree decline syndrome in Ontario, Canada.</title>
        <authorList>
            <person name="Sulman M."/>
            <person name="Ellouze W."/>
            <person name="Ilyukhin E."/>
        </authorList>
    </citation>
    <scope>NUCLEOTIDE SEQUENCE [LARGE SCALE GENOMIC DNA]</scope>
    <source>
        <strain evidence="6 11">FDS-637</strain>
    </source>
</reference>
<dbReference type="GO" id="GO:0008168">
    <property type="term" value="F:methyltransferase activity"/>
    <property type="evidence" value="ECO:0007669"/>
    <property type="project" value="UniProtKB-KW"/>
</dbReference>
<keyword evidence="5" id="KW-0503">Monooxygenase</keyword>
<proteinExistence type="inferred from homology"/>
<dbReference type="PROSITE" id="PS00086">
    <property type="entry name" value="CYTOCHROME_P450"/>
    <property type="match status" value="1"/>
</dbReference>
<accession>A0A0G2G326</accession>